<dbReference type="PANTHER" id="PTHR10366">
    <property type="entry name" value="NAD DEPENDENT EPIMERASE/DEHYDRATASE"/>
    <property type="match status" value="1"/>
</dbReference>
<dbReference type="EMBL" id="JAGYWB010000013">
    <property type="protein sequence ID" value="KAI0500657.1"/>
    <property type="molecule type" value="Genomic_DNA"/>
</dbReference>
<evidence type="ECO:0000313" key="4">
    <source>
        <dbReference type="Proteomes" id="UP000829196"/>
    </source>
</evidence>
<evidence type="ECO:0000256" key="1">
    <source>
        <dbReference type="ARBA" id="ARBA00023002"/>
    </source>
</evidence>
<evidence type="ECO:0000313" key="3">
    <source>
        <dbReference type="EMBL" id="KAI0500657.1"/>
    </source>
</evidence>
<evidence type="ECO:0000259" key="2">
    <source>
        <dbReference type="Pfam" id="PF13460"/>
    </source>
</evidence>
<dbReference type="PANTHER" id="PTHR10366:SF749">
    <property type="entry name" value="NAD DEPENDENT EPIMERASE_DEHYDRATASE FAMILY PROTEIN, EXPRESSED"/>
    <property type="match status" value="1"/>
</dbReference>
<comment type="caution">
    <text evidence="3">The sequence shown here is derived from an EMBL/GenBank/DDBJ whole genome shotgun (WGS) entry which is preliminary data.</text>
</comment>
<name>A0A8T3AX02_DENNO</name>
<feature type="domain" description="NAD(P)-binding" evidence="2">
    <location>
        <begin position="48"/>
        <end position="158"/>
    </location>
</feature>
<dbReference type="InterPro" id="IPR036291">
    <property type="entry name" value="NAD(P)-bd_dom_sf"/>
</dbReference>
<accession>A0A8T3AX02</accession>
<dbReference type="InterPro" id="IPR050425">
    <property type="entry name" value="NAD(P)_dehydrat-like"/>
</dbReference>
<reference evidence="3" key="1">
    <citation type="journal article" date="2022" name="Front. Genet.">
        <title>Chromosome-Scale Assembly of the Dendrobium nobile Genome Provides Insights Into the Molecular Mechanism of the Biosynthesis of the Medicinal Active Ingredient of Dendrobium.</title>
        <authorList>
            <person name="Xu Q."/>
            <person name="Niu S.-C."/>
            <person name="Li K.-L."/>
            <person name="Zheng P.-J."/>
            <person name="Zhang X.-J."/>
            <person name="Jia Y."/>
            <person name="Liu Y."/>
            <person name="Niu Y.-X."/>
            <person name="Yu L.-H."/>
            <person name="Chen D.-F."/>
            <person name="Zhang G.-Q."/>
        </authorList>
    </citation>
    <scope>NUCLEOTIDE SEQUENCE</scope>
    <source>
        <tissue evidence="3">Leaf</tissue>
    </source>
</reference>
<gene>
    <name evidence="3" type="ORF">KFK09_018873</name>
</gene>
<keyword evidence="1" id="KW-0560">Oxidoreductase</keyword>
<protein>
    <recommendedName>
        <fullName evidence="2">NAD(P)-binding domain-containing protein</fullName>
    </recommendedName>
</protein>
<dbReference type="Proteomes" id="UP000829196">
    <property type="component" value="Unassembled WGS sequence"/>
</dbReference>
<organism evidence="3 4">
    <name type="scientific">Dendrobium nobile</name>
    <name type="common">Orchid</name>
    <dbReference type="NCBI Taxonomy" id="94219"/>
    <lineage>
        <taxon>Eukaryota</taxon>
        <taxon>Viridiplantae</taxon>
        <taxon>Streptophyta</taxon>
        <taxon>Embryophyta</taxon>
        <taxon>Tracheophyta</taxon>
        <taxon>Spermatophyta</taxon>
        <taxon>Magnoliopsida</taxon>
        <taxon>Liliopsida</taxon>
        <taxon>Asparagales</taxon>
        <taxon>Orchidaceae</taxon>
        <taxon>Epidendroideae</taxon>
        <taxon>Malaxideae</taxon>
        <taxon>Dendrobiinae</taxon>
        <taxon>Dendrobium</taxon>
    </lineage>
</organism>
<keyword evidence="4" id="KW-1185">Reference proteome</keyword>
<dbReference type="GO" id="GO:0016616">
    <property type="term" value="F:oxidoreductase activity, acting on the CH-OH group of donors, NAD or NADP as acceptor"/>
    <property type="evidence" value="ECO:0007669"/>
    <property type="project" value="TreeGrafter"/>
</dbReference>
<dbReference type="AlphaFoldDB" id="A0A8T3AX02"/>
<sequence length="327" mass="36364">MAPLLFADISLVSPLSYLRCFCSSSSLLFPMAPSIGSQEAKTICVMDASSRIGAALVDRLLRRGYTIHAAAFGRGDQAKAASWSESKRVRIFRSDPLDYHSIADAVRGCSGVFYSFDTDSYDEFMVEVEVRAAHNVLEACAQADTVERVVFTSSVTAVIWKENRKLAEDVDERDWSEPNFCRKFKLWHALAKTLSEKTAWALAMDRSVNMVSVNSGLLIETELSPSNSYLKGAPEMYEDGVLVTVELKLLIDAHICIFESADAFGRYLCFNHAICRPEDAVKLAQMLSPLAPSPPPSDELRVIQERIQSKKLNKLMLEFGDELQVAE</sequence>
<dbReference type="OrthoDB" id="2735536at2759"/>
<dbReference type="InterPro" id="IPR016040">
    <property type="entry name" value="NAD(P)-bd_dom"/>
</dbReference>
<dbReference type="Gene3D" id="3.40.50.720">
    <property type="entry name" value="NAD(P)-binding Rossmann-like Domain"/>
    <property type="match status" value="1"/>
</dbReference>
<proteinExistence type="predicted"/>
<dbReference type="SMR" id="A0A8T3AX02"/>
<dbReference type="Pfam" id="PF13460">
    <property type="entry name" value="NAD_binding_10"/>
    <property type="match status" value="1"/>
</dbReference>
<dbReference type="SUPFAM" id="SSF51735">
    <property type="entry name" value="NAD(P)-binding Rossmann-fold domains"/>
    <property type="match status" value="1"/>
</dbReference>
<dbReference type="CDD" id="cd08958">
    <property type="entry name" value="FR_SDR_e"/>
    <property type="match status" value="1"/>
</dbReference>